<evidence type="ECO:0000313" key="4">
    <source>
        <dbReference type="Proteomes" id="UP000886611"/>
    </source>
</evidence>
<evidence type="ECO:0000256" key="1">
    <source>
        <dbReference type="ARBA" id="ARBA00007277"/>
    </source>
</evidence>
<feature type="non-terminal residue" evidence="3">
    <location>
        <position position="334"/>
    </location>
</feature>
<evidence type="ECO:0000259" key="2">
    <source>
        <dbReference type="PROSITE" id="PS51704"/>
    </source>
</evidence>
<dbReference type="GO" id="GO:0005886">
    <property type="term" value="C:plasma membrane"/>
    <property type="evidence" value="ECO:0007669"/>
    <property type="project" value="TreeGrafter"/>
</dbReference>
<organism evidence="3 4">
    <name type="scientific">Polypterus senegalus</name>
    <name type="common">Senegal bichir</name>
    <dbReference type="NCBI Taxonomy" id="55291"/>
    <lineage>
        <taxon>Eukaryota</taxon>
        <taxon>Metazoa</taxon>
        <taxon>Chordata</taxon>
        <taxon>Craniata</taxon>
        <taxon>Vertebrata</taxon>
        <taxon>Euteleostomi</taxon>
        <taxon>Actinopterygii</taxon>
        <taxon>Polypteriformes</taxon>
        <taxon>Polypteridae</taxon>
        <taxon>Polypterus</taxon>
    </lineage>
</organism>
<dbReference type="GeneID" id="120542234"/>
<dbReference type="RefSeq" id="XP_039630474.1">
    <property type="nucleotide sequence ID" value="XM_039774540.1"/>
</dbReference>
<dbReference type="EMBL" id="JAATIS010009265">
    <property type="protein sequence ID" value="KAG2455630.1"/>
    <property type="molecule type" value="Genomic_DNA"/>
</dbReference>
<dbReference type="OrthoDB" id="197419at2759"/>
<dbReference type="Proteomes" id="UP000886611">
    <property type="component" value="Unassembled WGS sequence"/>
</dbReference>
<dbReference type="GO" id="GO:0070291">
    <property type="term" value="P:N-acylethanolamine metabolic process"/>
    <property type="evidence" value="ECO:0007669"/>
    <property type="project" value="TreeGrafter"/>
</dbReference>
<dbReference type="PROSITE" id="PS51704">
    <property type="entry name" value="GP_PDE"/>
    <property type="match status" value="1"/>
</dbReference>
<comment type="similarity">
    <text evidence="1">Belongs to the glycerophosphoryl diester phosphodiesterase family.</text>
</comment>
<dbReference type="PANTHER" id="PTHR46320">
    <property type="entry name" value="GLYCEROPHOSPHODIESTER PHOSPHODIESTERASE 1"/>
    <property type="match status" value="1"/>
</dbReference>
<dbReference type="AlphaFoldDB" id="A0A8X7WTA4"/>
<protein>
    <submittedName>
        <fullName evidence="3">GDE1 phosphodiesterase</fullName>
    </submittedName>
</protein>
<proteinExistence type="inferred from homology"/>
<dbReference type="GO" id="GO:0008889">
    <property type="term" value="F:glycerophosphodiester phosphodiesterase activity"/>
    <property type="evidence" value="ECO:0007669"/>
    <property type="project" value="TreeGrafter"/>
</dbReference>
<evidence type="ECO:0000313" key="3">
    <source>
        <dbReference type="EMBL" id="KAG2455630.1"/>
    </source>
</evidence>
<feature type="domain" description="GP-PDE" evidence="2">
    <location>
        <begin position="68"/>
        <end position="334"/>
    </location>
</feature>
<dbReference type="Gene3D" id="3.20.20.190">
    <property type="entry name" value="Phosphatidylinositol (PI) phosphodiesterase"/>
    <property type="match status" value="1"/>
</dbReference>
<comment type="caution">
    <text evidence="3">The sequence shown here is derived from an EMBL/GenBank/DDBJ whole genome shotgun (WGS) entry which is preliminary data.</text>
</comment>
<keyword evidence="4" id="KW-1185">Reference proteome</keyword>
<dbReference type="Pfam" id="PF03009">
    <property type="entry name" value="GDPD"/>
    <property type="match status" value="1"/>
</dbReference>
<dbReference type="GO" id="GO:0006580">
    <property type="term" value="P:ethanolamine metabolic process"/>
    <property type="evidence" value="ECO:0007669"/>
    <property type="project" value="TreeGrafter"/>
</dbReference>
<dbReference type="SUPFAM" id="SSF51695">
    <property type="entry name" value="PLC-like phosphodiesterases"/>
    <property type="match status" value="1"/>
</dbReference>
<name>A0A8X7WTA4_POLSE</name>
<dbReference type="GO" id="GO:0006644">
    <property type="term" value="P:phospholipid metabolic process"/>
    <property type="evidence" value="ECO:0007669"/>
    <property type="project" value="TreeGrafter"/>
</dbReference>
<dbReference type="InterPro" id="IPR017946">
    <property type="entry name" value="PLC-like_Pdiesterase_TIM-brl"/>
</dbReference>
<sequence length="334" mass="37563">MVPAVDGLGFFSLVFLAALLITRGPMCSTLLTASLYIFLCLFRYPPVPASRAKQVLRPAGKQVGSRGVSVIAHRGGAHDAPENTLAAIRKANENGATGVELDVEFTADGVSVLMHDDTVDRTTNGTGHLSQMIYSDLLKLDAAAKHRLGDSFHGEKVPTLQDAILECLKHHLIIYFDVKGHADEAVAALKMMYEKYPVLYNTSIVCSFEPKIIYKMRQADPMVVTALTHRPWSLSHWGDGTPRFSSQWKLYWFMVLDILLDWSHHNILWNFCGVSAFLMQKNFISQDYVRFWAARDVEVVSWTVNTAVEKEYYKEVLGINYITDSLLEDCDPHY</sequence>
<accession>A0A8X7WTA4</accession>
<feature type="non-terminal residue" evidence="3">
    <location>
        <position position="1"/>
    </location>
</feature>
<dbReference type="CDD" id="cd08573">
    <property type="entry name" value="GDPD_GDE1"/>
    <property type="match status" value="1"/>
</dbReference>
<dbReference type="PANTHER" id="PTHR46320:SF1">
    <property type="entry name" value="GLYCEROPHOSPHODIESTER PHOSPHODIESTERASE 1"/>
    <property type="match status" value="1"/>
</dbReference>
<reference evidence="3 4" key="1">
    <citation type="journal article" date="2021" name="Cell">
        <title>Tracing the genetic footprints of vertebrate landing in non-teleost ray-finned fishes.</title>
        <authorList>
            <person name="Bi X."/>
            <person name="Wang K."/>
            <person name="Yang L."/>
            <person name="Pan H."/>
            <person name="Jiang H."/>
            <person name="Wei Q."/>
            <person name="Fang M."/>
            <person name="Yu H."/>
            <person name="Zhu C."/>
            <person name="Cai Y."/>
            <person name="He Y."/>
            <person name="Gan X."/>
            <person name="Zeng H."/>
            <person name="Yu D."/>
            <person name="Zhu Y."/>
            <person name="Jiang H."/>
            <person name="Qiu Q."/>
            <person name="Yang H."/>
            <person name="Zhang Y.E."/>
            <person name="Wang W."/>
            <person name="Zhu M."/>
            <person name="He S."/>
            <person name="Zhang G."/>
        </authorList>
    </citation>
    <scope>NUCLEOTIDE SEQUENCE [LARGE SCALE GENOMIC DNA]</scope>
    <source>
        <strain evidence="3">Bchr_013</strain>
    </source>
</reference>
<gene>
    <name evidence="3" type="primary">Gde1</name>
    <name evidence="3" type="ORF">GTO96_0007857</name>
</gene>
<dbReference type="InterPro" id="IPR030395">
    <property type="entry name" value="GP_PDE_dom"/>
</dbReference>